<comment type="similarity">
    <text evidence="1">Belongs to the SWC5 family.</text>
</comment>
<dbReference type="PANTHER" id="PTHR48407:SF1">
    <property type="entry name" value="CRANIOFACIAL DEVELOPMENT PROTEIN 1"/>
    <property type="match status" value="1"/>
</dbReference>
<evidence type="ECO:0000256" key="3">
    <source>
        <dbReference type="SAM" id="MobiDB-lite"/>
    </source>
</evidence>
<proteinExistence type="inferred from homology"/>
<evidence type="ECO:0000313" key="6">
    <source>
        <dbReference type="Proteomes" id="UP000518752"/>
    </source>
</evidence>
<feature type="region of interest" description="Disordered" evidence="3">
    <location>
        <begin position="225"/>
        <end position="252"/>
    </location>
</feature>
<dbReference type="InterPro" id="IPR011421">
    <property type="entry name" value="BCNT-C"/>
</dbReference>
<dbReference type="PANTHER" id="PTHR48407">
    <property type="entry name" value="CRANIOFACIAL DEVELOPMENT PROTEIN 1"/>
    <property type="match status" value="1"/>
</dbReference>
<dbReference type="AlphaFoldDB" id="A0A8H5HV65"/>
<evidence type="ECO:0000256" key="2">
    <source>
        <dbReference type="ARBA" id="ARBA00019138"/>
    </source>
</evidence>
<accession>A0A8H5HV65</accession>
<keyword evidence="6" id="KW-1185">Reference proteome</keyword>
<reference evidence="5 6" key="1">
    <citation type="journal article" date="2020" name="ISME J.">
        <title>Uncovering the hidden diversity of litter-decomposition mechanisms in mushroom-forming fungi.</title>
        <authorList>
            <person name="Floudas D."/>
            <person name="Bentzer J."/>
            <person name="Ahren D."/>
            <person name="Johansson T."/>
            <person name="Persson P."/>
            <person name="Tunlid A."/>
        </authorList>
    </citation>
    <scope>NUCLEOTIDE SEQUENCE [LARGE SCALE GENOMIC DNA]</scope>
    <source>
        <strain evidence="5 6">CBS 406.79</strain>
    </source>
</reference>
<protein>
    <recommendedName>
        <fullName evidence="2">SWR1-complex protein 5</fullName>
    </recommendedName>
</protein>
<feature type="compositionally biased region" description="Low complexity" evidence="3">
    <location>
        <begin position="147"/>
        <end position="182"/>
    </location>
</feature>
<dbReference type="Proteomes" id="UP000518752">
    <property type="component" value="Unassembled WGS sequence"/>
</dbReference>
<dbReference type="InterPro" id="IPR027124">
    <property type="entry name" value="Swc5/CFDP1/2"/>
</dbReference>
<dbReference type="GO" id="GO:0000812">
    <property type="term" value="C:Swr1 complex"/>
    <property type="evidence" value="ECO:0007669"/>
    <property type="project" value="TreeGrafter"/>
</dbReference>
<organism evidence="5 6">
    <name type="scientific">Collybiopsis confluens</name>
    <dbReference type="NCBI Taxonomy" id="2823264"/>
    <lineage>
        <taxon>Eukaryota</taxon>
        <taxon>Fungi</taxon>
        <taxon>Dikarya</taxon>
        <taxon>Basidiomycota</taxon>
        <taxon>Agaricomycotina</taxon>
        <taxon>Agaricomycetes</taxon>
        <taxon>Agaricomycetidae</taxon>
        <taxon>Agaricales</taxon>
        <taxon>Marasmiineae</taxon>
        <taxon>Omphalotaceae</taxon>
        <taxon>Collybiopsis</taxon>
    </lineage>
</organism>
<evidence type="ECO:0000256" key="1">
    <source>
        <dbReference type="ARBA" id="ARBA00010465"/>
    </source>
</evidence>
<feature type="region of interest" description="Disordered" evidence="3">
    <location>
        <begin position="35"/>
        <end position="88"/>
    </location>
</feature>
<comment type="caution">
    <text evidence="5">The sequence shown here is derived from an EMBL/GenBank/DDBJ whole genome shotgun (WGS) entry which is preliminary data.</text>
</comment>
<sequence>MTKHVLTAGDILSFAVEMTCERVTVAQSCLRTTIMPGSEDEDEDFVPTVQADSSSSSDSEEESPNSKRPRIQPSDLVDPEAEQRKKKELWKAFQDSVASSANATASKPAAVEMIRIEKKYIFAGKEIREIVQVPRSSADAKKWPVVSSSSDAGSSAAATATPYIPASSSTSTSTPAIASDSSLSQKPPGPRKRPRKSKLILDEIPRAGGHSLKDLTMLEKSSMDWKAHLSEKDSPAMKDELEANRREGGGGYLEKVEFLDRVSERRESLLDASKNGKRRRG</sequence>
<feature type="region of interest" description="Disordered" evidence="3">
    <location>
        <begin position="134"/>
        <end position="205"/>
    </location>
</feature>
<dbReference type="PROSITE" id="PS51279">
    <property type="entry name" value="BCNT_C"/>
    <property type="match status" value="1"/>
</dbReference>
<feature type="domain" description="BCNT-C" evidence="4">
    <location>
        <begin position="195"/>
        <end position="280"/>
    </location>
</feature>
<evidence type="ECO:0000313" key="5">
    <source>
        <dbReference type="EMBL" id="KAF5390092.1"/>
    </source>
</evidence>
<feature type="compositionally biased region" description="Basic residues" evidence="3">
    <location>
        <begin position="189"/>
        <end position="198"/>
    </location>
</feature>
<evidence type="ECO:0000259" key="4">
    <source>
        <dbReference type="PROSITE" id="PS51279"/>
    </source>
</evidence>
<dbReference type="EMBL" id="JAACJN010000017">
    <property type="protein sequence ID" value="KAF5390092.1"/>
    <property type="molecule type" value="Genomic_DNA"/>
</dbReference>
<name>A0A8H5HV65_9AGAR</name>
<dbReference type="OrthoDB" id="445677at2759"/>
<gene>
    <name evidence="5" type="ORF">D9757_003875</name>
</gene>
<dbReference type="Pfam" id="PF07572">
    <property type="entry name" value="BCNT"/>
    <property type="match status" value="1"/>
</dbReference>